<dbReference type="SUPFAM" id="SSF51735">
    <property type="entry name" value="NAD(P)-binding Rossmann-fold domains"/>
    <property type="match status" value="1"/>
</dbReference>
<dbReference type="Gene3D" id="3.40.50.720">
    <property type="entry name" value="NAD(P)-binding Rossmann-like Domain"/>
    <property type="match status" value="1"/>
</dbReference>
<dbReference type="EMBL" id="JAACJM010000139">
    <property type="protein sequence ID" value="KAF5343494.1"/>
    <property type="molecule type" value="Genomic_DNA"/>
</dbReference>
<name>A0A8H5CLI0_9AGAR</name>
<gene>
    <name evidence="1" type="ORF">D9758_015651</name>
</gene>
<accession>A0A8H5CLI0</accession>
<dbReference type="Proteomes" id="UP000559256">
    <property type="component" value="Unassembled WGS sequence"/>
</dbReference>
<evidence type="ECO:0000313" key="1">
    <source>
        <dbReference type="EMBL" id="KAF5343494.1"/>
    </source>
</evidence>
<dbReference type="InterPro" id="IPR036291">
    <property type="entry name" value="NAD(P)-bd_dom_sf"/>
</dbReference>
<keyword evidence="2" id="KW-1185">Reference proteome</keyword>
<dbReference type="AlphaFoldDB" id="A0A8H5CLI0"/>
<reference evidence="1 2" key="1">
    <citation type="journal article" date="2020" name="ISME J.">
        <title>Uncovering the hidden diversity of litter-decomposition mechanisms in mushroom-forming fungi.</title>
        <authorList>
            <person name="Floudas D."/>
            <person name="Bentzer J."/>
            <person name="Ahren D."/>
            <person name="Johansson T."/>
            <person name="Persson P."/>
            <person name="Tunlid A."/>
        </authorList>
    </citation>
    <scope>NUCLEOTIDE SEQUENCE [LARGE SCALE GENOMIC DNA]</scope>
    <source>
        <strain evidence="1 2">CBS 291.85</strain>
    </source>
</reference>
<evidence type="ECO:0000313" key="2">
    <source>
        <dbReference type="Proteomes" id="UP000559256"/>
    </source>
</evidence>
<organism evidence="1 2">
    <name type="scientific">Tetrapyrgos nigripes</name>
    <dbReference type="NCBI Taxonomy" id="182062"/>
    <lineage>
        <taxon>Eukaryota</taxon>
        <taxon>Fungi</taxon>
        <taxon>Dikarya</taxon>
        <taxon>Basidiomycota</taxon>
        <taxon>Agaricomycotina</taxon>
        <taxon>Agaricomycetes</taxon>
        <taxon>Agaricomycetidae</taxon>
        <taxon>Agaricales</taxon>
        <taxon>Marasmiineae</taxon>
        <taxon>Marasmiaceae</taxon>
        <taxon>Tetrapyrgos</taxon>
    </lineage>
</organism>
<protein>
    <recommendedName>
        <fullName evidence="3">Alcohol dehydrogenase-like C-terminal domain-containing protein</fullName>
    </recommendedName>
</protein>
<sequence>MVYFASFKAEDLQVFAPSALSSNSNRMKVITSVVSDEKVQFAKEHGADVVFNYKTADTEDVLAKDAGRSTLDALGNSLVTLSRICGLSSIV</sequence>
<evidence type="ECO:0008006" key="3">
    <source>
        <dbReference type="Google" id="ProtNLM"/>
    </source>
</evidence>
<dbReference type="OrthoDB" id="809632at2759"/>
<comment type="caution">
    <text evidence="1">The sequence shown here is derived from an EMBL/GenBank/DDBJ whole genome shotgun (WGS) entry which is preliminary data.</text>
</comment>
<proteinExistence type="predicted"/>